<dbReference type="AlphaFoldDB" id="M0M5B4"/>
<keyword evidence="3" id="KW-1185">Reference proteome</keyword>
<dbReference type="Proteomes" id="UP000011607">
    <property type="component" value="Unassembled WGS sequence"/>
</dbReference>
<dbReference type="eggNOG" id="arCOG01080">
    <property type="taxonomic scope" value="Archaea"/>
</dbReference>
<dbReference type="SUPFAM" id="SSF55811">
    <property type="entry name" value="Nudix"/>
    <property type="match status" value="1"/>
</dbReference>
<name>M0M5B4_9EURY</name>
<dbReference type="Gene3D" id="3.90.79.10">
    <property type="entry name" value="Nucleoside Triphosphate Pyrophosphohydrolase"/>
    <property type="match status" value="1"/>
</dbReference>
<sequence length="155" mass="17478">METTRHFTGTIYVVNRGATALHNHKSLGITIPPGGHVDRDELPHEAGLREVREEMGLEPRLIDETEEVSSPGGRKLPQPRHQMLYDININEGTVGHQHIDHIYYATVPNRNISPEDGEEGPESWQWYTIEELQNSNLPPDVVQFGIEAIQAAENK</sequence>
<dbReference type="EMBL" id="AOMA01000070">
    <property type="protein sequence ID" value="EMA40901.1"/>
    <property type="molecule type" value="Genomic_DNA"/>
</dbReference>
<evidence type="ECO:0000259" key="1">
    <source>
        <dbReference type="PROSITE" id="PS51462"/>
    </source>
</evidence>
<dbReference type="RefSeq" id="WP_006672337.1">
    <property type="nucleotide sequence ID" value="NZ_AOMA01000070.1"/>
</dbReference>
<proteinExistence type="predicted"/>
<dbReference type="OrthoDB" id="45616at2157"/>
<comment type="caution">
    <text evidence="2">The sequence shown here is derived from an EMBL/GenBank/DDBJ whole genome shotgun (WGS) entry which is preliminary data.</text>
</comment>
<dbReference type="GO" id="GO:0016787">
    <property type="term" value="F:hydrolase activity"/>
    <property type="evidence" value="ECO:0007669"/>
    <property type="project" value="UniProtKB-KW"/>
</dbReference>
<protein>
    <submittedName>
        <fullName evidence="2">NUDIX hydrolase</fullName>
    </submittedName>
</protein>
<accession>M0M5B4</accession>
<feature type="domain" description="Nudix hydrolase" evidence="1">
    <location>
        <begin position="4"/>
        <end position="150"/>
    </location>
</feature>
<dbReference type="InterPro" id="IPR015797">
    <property type="entry name" value="NUDIX_hydrolase-like_dom_sf"/>
</dbReference>
<organism evidence="2 3">
    <name type="scientific">Halobiforma nitratireducens JCM 10879</name>
    <dbReference type="NCBI Taxonomy" id="1227454"/>
    <lineage>
        <taxon>Archaea</taxon>
        <taxon>Methanobacteriati</taxon>
        <taxon>Methanobacteriota</taxon>
        <taxon>Stenosarchaea group</taxon>
        <taxon>Halobacteria</taxon>
        <taxon>Halobacteriales</taxon>
        <taxon>Natrialbaceae</taxon>
        <taxon>Halobiforma</taxon>
    </lineage>
</organism>
<evidence type="ECO:0000313" key="2">
    <source>
        <dbReference type="EMBL" id="EMA40901.1"/>
    </source>
</evidence>
<dbReference type="Pfam" id="PF00293">
    <property type="entry name" value="NUDIX"/>
    <property type="match status" value="1"/>
</dbReference>
<keyword evidence="2" id="KW-0378">Hydrolase</keyword>
<evidence type="ECO:0000313" key="3">
    <source>
        <dbReference type="Proteomes" id="UP000011607"/>
    </source>
</evidence>
<dbReference type="CDD" id="cd03674">
    <property type="entry name" value="NUDIX_Hydrolase"/>
    <property type="match status" value="1"/>
</dbReference>
<reference evidence="2 3" key="1">
    <citation type="journal article" date="2014" name="PLoS Genet.">
        <title>Phylogenetically driven sequencing of extremely halophilic archaea reveals strategies for static and dynamic osmo-response.</title>
        <authorList>
            <person name="Becker E.A."/>
            <person name="Seitzer P.M."/>
            <person name="Tritt A."/>
            <person name="Larsen D."/>
            <person name="Krusor M."/>
            <person name="Yao A.I."/>
            <person name="Wu D."/>
            <person name="Madern D."/>
            <person name="Eisen J.A."/>
            <person name="Darling A.E."/>
            <person name="Facciotti M.T."/>
        </authorList>
    </citation>
    <scope>NUCLEOTIDE SEQUENCE [LARGE SCALE GENOMIC DNA]</scope>
    <source>
        <strain evidence="2 3">JCM 10879</strain>
    </source>
</reference>
<dbReference type="PROSITE" id="PS51462">
    <property type="entry name" value="NUDIX"/>
    <property type="match status" value="1"/>
</dbReference>
<gene>
    <name evidence="2" type="ORF">C446_06980</name>
</gene>
<dbReference type="InterPro" id="IPR000086">
    <property type="entry name" value="NUDIX_hydrolase_dom"/>
</dbReference>
<dbReference type="STRING" id="1227454.C446_06980"/>